<sequence length="532" mass="59748">MSFCATVMDERLPELPTTSDDTETPTHDGKGSELLQLSKPFSDQSTATRSYVSEISKGSSFFGRIRFGFGGSSWSLSMRTPSWLAGTVYSVMSQRCATGWQFNVASYEVIEDILPGFEDIVQSDDVTALQKRLRETALTPLVHDYYGWNLLHAASHFGAVKVTKWLLGSGLRPGSFSEWKLSDEMYIEAINPLDVVLYGDYVGNSNSRLEILIVLHTPDLAVDSVQIWRLVLNNKSIGDLQQMLPIIAPDYLSLELGLRATHALIAVFQCFWTWEDVLILLPELEDITTELEGVPTAIVQLAGTVAGFGLAMELFTPDGKRRKLPVEHGYQKVLGDIARRHPLSLTSGYAFCDRGIPNTPFPWFLIFLLGSMAGLAPEDLDQFMQSAISLWTTCLYSNGVDLLDYGRREKEFYDGGMGGFYPQRARSPGSVRENEISEDASLRVFYFRIIGITYGALPDQWRLWWTLVDDGYAEEFWELVKSSTCNVPGRWVDDSLDFSSCSLKDFTIKAFNRDNNVPPLIWSEYREIGPPI</sequence>
<dbReference type="AlphaFoldDB" id="A0A8H6N2N7"/>
<name>A0A8H6N2N7_9PEZI</name>
<keyword evidence="3" id="KW-1185">Reference proteome</keyword>
<comment type="caution">
    <text evidence="2">The sequence shown here is derived from an EMBL/GenBank/DDBJ whole genome shotgun (WGS) entry which is preliminary data.</text>
</comment>
<organism evidence="2 3">
    <name type="scientific">Colletotrichum sojae</name>
    <dbReference type="NCBI Taxonomy" id="2175907"/>
    <lineage>
        <taxon>Eukaryota</taxon>
        <taxon>Fungi</taxon>
        <taxon>Dikarya</taxon>
        <taxon>Ascomycota</taxon>
        <taxon>Pezizomycotina</taxon>
        <taxon>Sordariomycetes</taxon>
        <taxon>Hypocreomycetidae</taxon>
        <taxon>Glomerellales</taxon>
        <taxon>Glomerellaceae</taxon>
        <taxon>Colletotrichum</taxon>
        <taxon>Colletotrichum orchidearum species complex</taxon>
    </lineage>
</organism>
<proteinExistence type="predicted"/>
<reference evidence="2 3" key="1">
    <citation type="journal article" date="2020" name="Phytopathology">
        <title>Genome Sequence Resources of Colletotrichum truncatum, C. plurivorum, C. musicola, and C. sojae: Four Species Pathogenic to Soybean (Glycine max).</title>
        <authorList>
            <person name="Rogerio F."/>
            <person name="Boufleur T.R."/>
            <person name="Ciampi-Guillardi M."/>
            <person name="Sukno S.A."/>
            <person name="Thon M.R."/>
            <person name="Massola Junior N.S."/>
            <person name="Baroncelli R."/>
        </authorList>
    </citation>
    <scope>NUCLEOTIDE SEQUENCE [LARGE SCALE GENOMIC DNA]</scope>
    <source>
        <strain evidence="2 3">LFN0009</strain>
    </source>
</reference>
<evidence type="ECO:0000313" key="3">
    <source>
        <dbReference type="Proteomes" id="UP000652219"/>
    </source>
</evidence>
<evidence type="ECO:0000313" key="2">
    <source>
        <dbReference type="EMBL" id="KAF6818104.1"/>
    </source>
</evidence>
<evidence type="ECO:0008006" key="4">
    <source>
        <dbReference type="Google" id="ProtNLM"/>
    </source>
</evidence>
<dbReference type="EMBL" id="WIGN01000017">
    <property type="protein sequence ID" value="KAF6818104.1"/>
    <property type="molecule type" value="Genomic_DNA"/>
</dbReference>
<feature type="region of interest" description="Disordered" evidence="1">
    <location>
        <begin position="13"/>
        <end position="34"/>
    </location>
</feature>
<accession>A0A8H6N2N7</accession>
<dbReference type="Proteomes" id="UP000652219">
    <property type="component" value="Unassembled WGS sequence"/>
</dbReference>
<evidence type="ECO:0000256" key="1">
    <source>
        <dbReference type="SAM" id="MobiDB-lite"/>
    </source>
</evidence>
<protein>
    <recommendedName>
        <fullName evidence="4">Ankyrin repeat protein</fullName>
    </recommendedName>
</protein>
<gene>
    <name evidence="2" type="ORF">CSOJ01_01985</name>
</gene>